<protein>
    <recommendedName>
        <fullName evidence="2">histidine kinase</fullName>
        <ecNumber evidence="2">2.7.13.3</ecNumber>
    </recommendedName>
</protein>
<dbReference type="PRINTS" id="PR00344">
    <property type="entry name" value="BCTRLSENSOR"/>
</dbReference>
<sequence>MNQLPRLTRGTRLLLLLMLQIVALPISAQIEVFPLKVLTTEQGLSHGTVWSVAMDRKGFLWVATSGGLNRYDGYEFKVFRRTLSVNSLPDNFIRYVLPEKDNRMWVGTASGLALFDTASGQAKHYRQPKSSPHQTHRDFINCLVRLPDGSIMVGTDRGLSLFDHLSETFHPPKTSPSIARIITEERIRCMLRNKDGTLWVGTDRGLIHYDPRSGDGRHYHTRGEMGQRLSHNQVRSLHLTPNDGLWIGTSNGLNQLENGGRIRWFFADDPETRFINDNWVNVITGDEAGRLWVGTRSGGVSLINPKTGEVEFFSTALNQGGLPSNNIVSLMLSKKGLLWIGTYKAGLVKLDLKTQKFRGFRVHQTPDQTKESIAAIYLQEPNQLWLGNLDGLIVHNRDTDEIRHYHHDPKNPNSLSDNSVLSISGGRNNEIWVGTYGGGLNRYLPNQDRFQRVKVPADNNGATGAGTVNCLYFDQATGKLWVGSRAGLQAFDMDTNRLTEWPFPDSVAYPQENRISVISPGPEGVLWVGTNGGFCKYVPERGEFRRFRHDPNDPSSLKHDSISAILQDEEGIVWVGTNNGLSRFDPWSQTFTTITVGGLDNRWINGILQGRPGELWITTNAGLLMFTPPRGVRVYDQLDGLQGKEFLPGAHFRGTRGELLIGGVMGYNSFFPREMLINPHIPNVAITSFRIFDREIPMNRLMDEEQRLLIPHGDNFFSFNFSALDFTAPLKNRYAFKLEGFDDRWNQNSGRRYASYTNLPSGDYRFRVKASNNDGVWNEEGVVIPVRIVPPWWARDSVLGVLVVLAVILAVVAYRYRMRDLKHQQKRLAGEADRHTDALRGAHQKLAEEVRKAGIAEMTTGVLHNIGNILTTVSTSTSELRSVLSRSKMEQFAMVNKMLADQRGRIPDFLQEDPKGKLIPEFLTKVARQFERESQKITHETDKLLDKVALMAQAVSMEQSYVSSFDRKEQVDLTELMDNALSMLESSLKKRNIQIIRSYETTPPCNLETVKLVHVVTNIINNAADALSQKGPSAEGRWIKLRVRPLNGEFNEIQIVDNGCGISKSNLARMFEFGFTTKTNGHGFGLHSCRATMKEMGGDISIHSEGVDQGTTIALTVPITSRLG</sequence>
<dbReference type="GO" id="GO:0000155">
    <property type="term" value="F:phosphorelay sensor kinase activity"/>
    <property type="evidence" value="ECO:0007669"/>
    <property type="project" value="TreeGrafter"/>
</dbReference>
<dbReference type="Gene3D" id="3.30.565.10">
    <property type="entry name" value="Histidine kinase-like ATPase, C-terminal domain"/>
    <property type="match status" value="1"/>
</dbReference>
<comment type="catalytic activity">
    <reaction evidence="1">
        <text>ATP + protein L-histidine = ADP + protein N-phospho-L-histidine.</text>
        <dbReference type="EC" id="2.7.13.3"/>
    </reaction>
</comment>
<dbReference type="Gene3D" id="2.130.10.10">
    <property type="entry name" value="YVTN repeat-like/Quinoprotein amine dehydrogenase"/>
    <property type="match status" value="3"/>
</dbReference>
<comment type="caution">
    <text evidence="6">The sequence shown here is derived from an EMBL/GenBank/DDBJ whole genome shotgun (WGS) entry which is preliminary data.</text>
</comment>
<keyword evidence="4" id="KW-0472">Membrane</keyword>
<keyword evidence="4" id="KW-1133">Transmembrane helix</keyword>
<dbReference type="SUPFAM" id="SSF55874">
    <property type="entry name" value="ATPase domain of HSP90 chaperone/DNA topoisomerase II/histidine kinase"/>
    <property type="match status" value="1"/>
</dbReference>
<dbReference type="PROSITE" id="PS50109">
    <property type="entry name" value="HIS_KIN"/>
    <property type="match status" value="1"/>
</dbReference>
<dbReference type="Gene3D" id="1.10.287.130">
    <property type="match status" value="1"/>
</dbReference>
<dbReference type="PANTHER" id="PTHR43547:SF2">
    <property type="entry name" value="HYBRID SIGNAL TRANSDUCTION HISTIDINE KINASE C"/>
    <property type="match status" value="1"/>
</dbReference>
<evidence type="ECO:0000256" key="4">
    <source>
        <dbReference type="SAM" id="Phobius"/>
    </source>
</evidence>
<evidence type="ECO:0000313" key="7">
    <source>
        <dbReference type="Proteomes" id="UP000664417"/>
    </source>
</evidence>
<dbReference type="Pfam" id="PF02518">
    <property type="entry name" value="HATPase_c"/>
    <property type="match status" value="1"/>
</dbReference>
<keyword evidence="3" id="KW-0597">Phosphoprotein</keyword>
<evidence type="ECO:0000256" key="1">
    <source>
        <dbReference type="ARBA" id="ARBA00000085"/>
    </source>
</evidence>
<feature type="transmembrane region" description="Helical" evidence="4">
    <location>
        <begin position="797"/>
        <end position="816"/>
    </location>
</feature>
<reference evidence="6" key="1">
    <citation type="submission" date="2021-03" db="EMBL/GenBank/DDBJ databases">
        <authorList>
            <person name="Wang G."/>
        </authorList>
    </citation>
    <scope>NUCLEOTIDE SEQUENCE</scope>
    <source>
        <strain evidence="6">KCTC 12899</strain>
    </source>
</reference>
<accession>A0A8J7QE29</accession>
<name>A0A8J7QE29_9BACT</name>
<dbReference type="InterPro" id="IPR005467">
    <property type="entry name" value="His_kinase_dom"/>
</dbReference>
<feature type="domain" description="Histidine kinase" evidence="5">
    <location>
        <begin position="861"/>
        <end position="1121"/>
    </location>
</feature>
<dbReference type="InterPro" id="IPR011123">
    <property type="entry name" value="Y_Y_Y"/>
</dbReference>
<dbReference type="InterPro" id="IPR015943">
    <property type="entry name" value="WD40/YVTN_repeat-like_dom_sf"/>
</dbReference>
<dbReference type="Pfam" id="PF07495">
    <property type="entry name" value="Y_Y_Y"/>
    <property type="match status" value="1"/>
</dbReference>
<dbReference type="InterPro" id="IPR011110">
    <property type="entry name" value="Reg_prop"/>
</dbReference>
<evidence type="ECO:0000313" key="6">
    <source>
        <dbReference type="EMBL" id="MBO1322144.1"/>
    </source>
</evidence>
<dbReference type="InterPro" id="IPR013783">
    <property type="entry name" value="Ig-like_fold"/>
</dbReference>
<dbReference type="Gene3D" id="2.60.40.10">
    <property type="entry name" value="Immunoglobulins"/>
    <property type="match status" value="1"/>
</dbReference>
<dbReference type="InterPro" id="IPR003594">
    <property type="entry name" value="HATPase_dom"/>
</dbReference>
<evidence type="ECO:0000256" key="2">
    <source>
        <dbReference type="ARBA" id="ARBA00012438"/>
    </source>
</evidence>
<dbReference type="InterPro" id="IPR036890">
    <property type="entry name" value="HATPase_C_sf"/>
</dbReference>
<gene>
    <name evidence="6" type="ORF">J3U88_26955</name>
</gene>
<keyword evidence="4" id="KW-0812">Transmembrane</keyword>
<dbReference type="RefSeq" id="WP_207862117.1">
    <property type="nucleotide sequence ID" value="NZ_JAFREP010000032.1"/>
</dbReference>
<dbReference type="SMART" id="SM00387">
    <property type="entry name" value="HATPase_c"/>
    <property type="match status" value="1"/>
</dbReference>
<proteinExistence type="predicted"/>
<organism evidence="6 7">
    <name type="scientific">Acanthopleuribacter pedis</name>
    <dbReference type="NCBI Taxonomy" id="442870"/>
    <lineage>
        <taxon>Bacteria</taxon>
        <taxon>Pseudomonadati</taxon>
        <taxon>Acidobacteriota</taxon>
        <taxon>Holophagae</taxon>
        <taxon>Acanthopleuribacterales</taxon>
        <taxon>Acanthopleuribacteraceae</taxon>
        <taxon>Acanthopleuribacter</taxon>
    </lineage>
</organism>
<evidence type="ECO:0000259" key="5">
    <source>
        <dbReference type="PROSITE" id="PS50109"/>
    </source>
</evidence>
<dbReference type="PANTHER" id="PTHR43547">
    <property type="entry name" value="TWO-COMPONENT HISTIDINE KINASE"/>
    <property type="match status" value="1"/>
</dbReference>
<dbReference type="InterPro" id="IPR004358">
    <property type="entry name" value="Sig_transdc_His_kin-like_C"/>
</dbReference>
<dbReference type="AlphaFoldDB" id="A0A8J7QE29"/>
<dbReference type="EC" id="2.7.13.3" evidence="2"/>
<dbReference type="EMBL" id="JAFREP010000032">
    <property type="protein sequence ID" value="MBO1322144.1"/>
    <property type="molecule type" value="Genomic_DNA"/>
</dbReference>
<keyword evidence="7" id="KW-1185">Reference proteome</keyword>
<dbReference type="Pfam" id="PF07494">
    <property type="entry name" value="Reg_prop"/>
    <property type="match status" value="5"/>
</dbReference>
<dbReference type="SUPFAM" id="SSF63829">
    <property type="entry name" value="Calcium-dependent phosphotriesterase"/>
    <property type="match status" value="3"/>
</dbReference>
<dbReference type="Proteomes" id="UP000664417">
    <property type="component" value="Unassembled WGS sequence"/>
</dbReference>
<evidence type="ECO:0000256" key="3">
    <source>
        <dbReference type="ARBA" id="ARBA00022553"/>
    </source>
</evidence>